<proteinExistence type="inferred from homology"/>
<dbReference type="PANTHER" id="PTHR43180:SF38">
    <property type="entry name" value="GENOME ASSEMBLY, CHROMOSOME: II"/>
    <property type="match status" value="1"/>
</dbReference>
<name>M8C3X7_AEGTA</name>
<evidence type="ECO:0000313" key="3">
    <source>
        <dbReference type="EnsemblPlants" id="EMT09828"/>
    </source>
</evidence>
<dbReference type="Gene3D" id="3.40.50.720">
    <property type="entry name" value="NAD(P)-binding Rossmann-like Domain"/>
    <property type="match status" value="1"/>
</dbReference>
<comment type="similarity">
    <text evidence="1">Belongs to the short-chain dehydrogenases/reductases (SDR) family.</text>
</comment>
<dbReference type="InterPro" id="IPR036291">
    <property type="entry name" value="NAD(P)-bd_dom_sf"/>
</dbReference>
<dbReference type="InterPro" id="IPR002347">
    <property type="entry name" value="SDR_fam"/>
</dbReference>
<dbReference type="EnsemblPlants" id="EMT09828">
    <property type="protein sequence ID" value="EMT09828"/>
    <property type="gene ID" value="F775_22545"/>
</dbReference>
<evidence type="ECO:0000256" key="2">
    <source>
        <dbReference type="ARBA" id="ARBA00023002"/>
    </source>
</evidence>
<sequence length="103" mass="10699">MQLYMRCCLCVARGEPRAAPVVVAGLVGQWSYCMASSSKRLAGKVAVITGAAGGIGKATTADFFGSDAKVVNVDVQDDLGRALAAEHNADSTPYTRCDVTDEA</sequence>
<organism evidence="3">
    <name type="scientific">Aegilops tauschii</name>
    <name type="common">Tausch's goatgrass</name>
    <name type="synonym">Aegilops squarrosa</name>
    <dbReference type="NCBI Taxonomy" id="37682"/>
    <lineage>
        <taxon>Eukaryota</taxon>
        <taxon>Viridiplantae</taxon>
        <taxon>Streptophyta</taxon>
        <taxon>Embryophyta</taxon>
        <taxon>Tracheophyta</taxon>
        <taxon>Spermatophyta</taxon>
        <taxon>Magnoliopsida</taxon>
        <taxon>Liliopsida</taxon>
        <taxon>Poales</taxon>
        <taxon>Poaceae</taxon>
        <taxon>BOP clade</taxon>
        <taxon>Pooideae</taxon>
        <taxon>Triticodae</taxon>
        <taxon>Triticeae</taxon>
        <taxon>Triticinae</taxon>
        <taxon>Aegilops</taxon>
    </lineage>
</organism>
<reference evidence="3" key="1">
    <citation type="submission" date="2015-06" db="UniProtKB">
        <authorList>
            <consortium name="EnsemblPlants"/>
        </authorList>
    </citation>
    <scope>IDENTIFICATION</scope>
</reference>
<dbReference type="SUPFAM" id="SSF51735">
    <property type="entry name" value="NAD(P)-binding Rossmann-fold domains"/>
    <property type="match status" value="1"/>
</dbReference>
<dbReference type="Pfam" id="PF00106">
    <property type="entry name" value="adh_short"/>
    <property type="match status" value="1"/>
</dbReference>
<dbReference type="AlphaFoldDB" id="M8C3X7"/>
<accession>M8C3X7</accession>
<dbReference type="PANTHER" id="PTHR43180">
    <property type="entry name" value="3-OXOACYL-(ACYL-CARRIER-PROTEIN) REDUCTASE (AFU_ORTHOLOGUE AFUA_6G11210)"/>
    <property type="match status" value="1"/>
</dbReference>
<dbReference type="GO" id="GO:0016491">
    <property type="term" value="F:oxidoreductase activity"/>
    <property type="evidence" value="ECO:0007669"/>
    <property type="project" value="UniProtKB-KW"/>
</dbReference>
<dbReference type="ExpressionAtlas" id="M8C3X7">
    <property type="expression patterns" value="baseline"/>
</dbReference>
<keyword evidence="2" id="KW-0560">Oxidoreductase</keyword>
<evidence type="ECO:0000256" key="1">
    <source>
        <dbReference type="ARBA" id="ARBA00006484"/>
    </source>
</evidence>
<protein>
    <submittedName>
        <fullName evidence="3">Momilactone A synthase</fullName>
    </submittedName>
</protein>